<proteinExistence type="predicted"/>
<accession>A0A401JEW0</accession>
<gene>
    <name evidence="1" type="ORF">SFMTTN_1979</name>
</gene>
<evidence type="ECO:0000313" key="1">
    <source>
        <dbReference type="EMBL" id="GBL46167.1"/>
    </source>
</evidence>
<keyword evidence="2" id="KW-1185">Reference proteome</keyword>
<sequence length="87" mass="9849">MELLPISLTQLQGMIGLRLRWRDLDYEIVEVLEDGPSLVAQSFAVSTAIQSDVHGRARREVQQVVVIPVLNSDKTLLHPEFLEIELL</sequence>
<protein>
    <submittedName>
        <fullName evidence="1">Uncharacterized protein</fullName>
    </submittedName>
</protein>
<dbReference type="RefSeq" id="WP_124704959.1">
    <property type="nucleotide sequence ID" value="NZ_BGOW01000017.1"/>
</dbReference>
<name>A0A401JEW0_9PROT</name>
<comment type="caution">
    <text evidence="1">The sequence shown here is derived from an EMBL/GenBank/DDBJ whole genome shotgun (WGS) entry which is preliminary data.</text>
</comment>
<organism evidence="1 2">
    <name type="scientific">Sulfuriferula multivorans</name>
    <dbReference type="NCBI Taxonomy" id="1559896"/>
    <lineage>
        <taxon>Bacteria</taxon>
        <taxon>Pseudomonadati</taxon>
        <taxon>Pseudomonadota</taxon>
        <taxon>Betaproteobacteria</taxon>
        <taxon>Nitrosomonadales</taxon>
        <taxon>Sulfuricellaceae</taxon>
        <taxon>Sulfuriferula</taxon>
    </lineage>
</organism>
<dbReference type="AlphaFoldDB" id="A0A401JEW0"/>
<dbReference type="OrthoDB" id="8564008at2"/>
<dbReference type="Proteomes" id="UP000286806">
    <property type="component" value="Unassembled WGS sequence"/>
</dbReference>
<dbReference type="EMBL" id="BGOW01000017">
    <property type="protein sequence ID" value="GBL46167.1"/>
    <property type="molecule type" value="Genomic_DNA"/>
</dbReference>
<evidence type="ECO:0000313" key="2">
    <source>
        <dbReference type="Proteomes" id="UP000286806"/>
    </source>
</evidence>
<reference evidence="1 2" key="1">
    <citation type="journal article" date="2019" name="Front. Microbiol.">
        <title>Genomes of Neutrophilic Sulfur-Oxidizing Chemolithoautotrophs Representing 9 Proteobacterial Species From 8 Genera.</title>
        <authorList>
            <person name="Watanabe T."/>
            <person name="Kojima H."/>
            <person name="Umezawa K."/>
            <person name="Hori C."/>
            <person name="Takasuka T.E."/>
            <person name="Kato Y."/>
            <person name="Fukui M."/>
        </authorList>
    </citation>
    <scope>NUCLEOTIDE SEQUENCE [LARGE SCALE GENOMIC DNA]</scope>
    <source>
        <strain evidence="1 2">TTN</strain>
    </source>
</reference>